<comment type="caution">
    <text evidence="2">The sequence shown here is derived from an EMBL/GenBank/DDBJ whole genome shotgun (WGS) entry which is preliminary data.</text>
</comment>
<evidence type="ECO:0000313" key="3">
    <source>
        <dbReference type="Proteomes" id="UP001499841"/>
    </source>
</evidence>
<sequence>MAAQQTTSSVGRGLPGRFEGRRLAWLAVGLGVLALVLAVVGLAATVVRPQLAPGASSGALGTTLTATAETYTFTDPDEAAAVYSVRNAGLLPVTVRSGALEDGGVVEVLDAAAESLDAFDGPAVPSRTVAAGEELAVRVTAAWPRCGAFAPGSGVVRTEITVATTVLGVHGSAVVELSPTLELRATAPVEPADDCEGVLHAGEGEGR</sequence>
<keyword evidence="1" id="KW-0472">Membrane</keyword>
<evidence type="ECO:0000256" key="1">
    <source>
        <dbReference type="SAM" id="Phobius"/>
    </source>
</evidence>
<keyword evidence="3" id="KW-1185">Reference proteome</keyword>
<keyword evidence="1" id="KW-0812">Transmembrane</keyword>
<protein>
    <submittedName>
        <fullName evidence="2">Uncharacterized protein</fullName>
    </submittedName>
</protein>
<dbReference type="Proteomes" id="UP001499841">
    <property type="component" value="Unassembled WGS sequence"/>
</dbReference>
<gene>
    <name evidence="2" type="ORF">GCM10022262_36260</name>
</gene>
<feature type="transmembrane region" description="Helical" evidence="1">
    <location>
        <begin position="23"/>
        <end position="47"/>
    </location>
</feature>
<dbReference type="RefSeq" id="WP_345044364.1">
    <property type="nucleotide sequence ID" value="NZ_BAABBA010000024.1"/>
</dbReference>
<organism evidence="2 3">
    <name type="scientific">Georgenia daeguensis</name>
    <dbReference type="NCBI Taxonomy" id="908355"/>
    <lineage>
        <taxon>Bacteria</taxon>
        <taxon>Bacillati</taxon>
        <taxon>Actinomycetota</taxon>
        <taxon>Actinomycetes</taxon>
        <taxon>Micrococcales</taxon>
        <taxon>Bogoriellaceae</taxon>
        <taxon>Georgenia</taxon>
    </lineage>
</organism>
<evidence type="ECO:0000313" key="2">
    <source>
        <dbReference type="EMBL" id="GAA3509569.1"/>
    </source>
</evidence>
<name>A0ABP6UNH0_9MICO</name>
<accession>A0ABP6UNH0</accession>
<dbReference type="EMBL" id="BAABBA010000024">
    <property type="protein sequence ID" value="GAA3509569.1"/>
    <property type="molecule type" value="Genomic_DNA"/>
</dbReference>
<proteinExistence type="predicted"/>
<keyword evidence="1" id="KW-1133">Transmembrane helix</keyword>
<reference evidence="3" key="1">
    <citation type="journal article" date="2019" name="Int. J. Syst. Evol. Microbiol.">
        <title>The Global Catalogue of Microorganisms (GCM) 10K type strain sequencing project: providing services to taxonomists for standard genome sequencing and annotation.</title>
        <authorList>
            <consortium name="The Broad Institute Genomics Platform"/>
            <consortium name="The Broad Institute Genome Sequencing Center for Infectious Disease"/>
            <person name="Wu L."/>
            <person name="Ma J."/>
        </authorList>
    </citation>
    <scope>NUCLEOTIDE SEQUENCE [LARGE SCALE GENOMIC DNA]</scope>
    <source>
        <strain evidence="3">JCM 17459</strain>
    </source>
</reference>